<geneLocation type="plasmid" evidence="1 2">
    <name>unnamed4</name>
</geneLocation>
<name>A0A975QCB4_9ACTN</name>
<dbReference type="RefSeq" id="WP_220566032.1">
    <property type="nucleotide sequence ID" value="NZ_CP074136.1"/>
</dbReference>
<evidence type="ECO:0000313" key="2">
    <source>
        <dbReference type="Proteomes" id="UP000676079"/>
    </source>
</evidence>
<evidence type="ECO:0000313" key="1">
    <source>
        <dbReference type="EMBL" id="QUX26453.1"/>
    </source>
</evidence>
<proteinExistence type="predicted"/>
<keyword evidence="1" id="KW-0614">Plasmid</keyword>
<keyword evidence="2" id="KW-1185">Reference proteome</keyword>
<reference evidence="2" key="1">
    <citation type="submission" date="2021-05" db="EMBL/GenBank/DDBJ databases">
        <title>Direct Submission.</title>
        <authorList>
            <person name="Li K."/>
            <person name="Gao J."/>
        </authorList>
    </citation>
    <scope>NUCLEOTIDE SEQUENCE [LARGE SCALE GENOMIC DNA]</scope>
    <source>
        <strain evidence="2">Mg02</strain>
        <plasmid evidence="2">unnamed4</plasmid>
    </source>
</reference>
<sequence>MNPNTTNTLRQVLTAALEAAGLPVRHIDLFKEPAVMVGAPETGVVLITGPLDEACTDTLGITACRYPLGYDPADPRQDLPEDTVTVYATTPGDPLERAENLACLVEEVTAQVSPPAPVSPAQRSADARALARALGLAPGEDVDFPHLNKIALSAYCRAVAWYGEDAELLADDARQQFEEEQNAHDDEDQGAEPVANAVFVRRARQQLGRSGRPATEPADAHEAERVRALYLDILASAMHALQGLGNDPEAAFDAHEPFVDLQQPVKR</sequence>
<accession>A0A975QCB4</accession>
<protein>
    <recommendedName>
        <fullName evidence="3">DUF4259 domain-containing protein</fullName>
    </recommendedName>
</protein>
<gene>
    <name evidence="1" type="ORF">KGD84_32665</name>
</gene>
<organism evidence="1 2">
    <name type="scientific">Nocardiopsis changdeensis</name>
    <dbReference type="NCBI Taxonomy" id="2831969"/>
    <lineage>
        <taxon>Bacteria</taxon>
        <taxon>Bacillati</taxon>
        <taxon>Actinomycetota</taxon>
        <taxon>Actinomycetes</taxon>
        <taxon>Streptosporangiales</taxon>
        <taxon>Nocardiopsidaceae</taxon>
        <taxon>Nocardiopsis</taxon>
    </lineage>
</organism>
<dbReference type="Proteomes" id="UP000676079">
    <property type="component" value="Plasmid unnamed4"/>
</dbReference>
<evidence type="ECO:0008006" key="3">
    <source>
        <dbReference type="Google" id="ProtNLM"/>
    </source>
</evidence>
<dbReference type="EMBL" id="CP074136">
    <property type="protein sequence ID" value="QUX26453.1"/>
    <property type="molecule type" value="Genomic_DNA"/>
</dbReference>